<dbReference type="EnsemblPlants" id="AVESA.00010b.r2.3DG0516230.1">
    <property type="protein sequence ID" value="AVESA.00010b.r2.3DG0516230.1.CDS"/>
    <property type="gene ID" value="AVESA.00010b.r2.3DG0516230"/>
</dbReference>
<proteinExistence type="predicted"/>
<keyword evidence="2" id="KW-1185">Reference proteome</keyword>
<name>A0ACD5VV03_AVESA</name>
<evidence type="ECO:0000313" key="1">
    <source>
        <dbReference type="EnsemblPlants" id="AVESA.00010b.r2.3DG0516230.1.CDS"/>
    </source>
</evidence>
<sequence>MSTPASVPSGSKSARDNTDGVDRLSSLSDNLLHHVMSFLTMPEVVRTSLLSPRWHYLWASTPFIYIDHEDFRYGNNPGRVDEHKLGKFADHLLLLRDGTVSLDEARISLNMKSFVWIHHAIKHKARHLQIFGFPHCLVLDSTAMLPSQHLKRIRLHNVCLYDSFSKMLNHDCPLLEHLDLELCELYVRVISSSSLKVLCIIDCSIGSDLLISAMSLTHLSVIDPRCNGSAVVTRDLSSLVSASISLRAEEFHHDYKDTGVNHRLLGGLSHATMLELHAPFPQLAFERDLQACPTFSNLTRLVLGDWCMAADFYPLFRILLCSPKMKELTVKLEMEHCETCEETESDALPSRRASSIKVYPCIERIRICCKKDDLRIGALVQALLPIFIPCANIDIVGYE</sequence>
<reference evidence="1" key="1">
    <citation type="submission" date="2021-05" db="EMBL/GenBank/DDBJ databases">
        <authorList>
            <person name="Scholz U."/>
            <person name="Mascher M."/>
            <person name="Fiebig A."/>
        </authorList>
    </citation>
    <scope>NUCLEOTIDE SEQUENCE [LARGE SCALE GENOMIC DNA]</scope>
</reference>
<dbReference type="Proteomes" id="UP001732700">
    <property type="component" value="Chromosome 3D"/>
</dbReference>
<accession>A0ACD5VV03</accession>
<evidence type="ECO:0000313" key="2">
    <source>
        <dbReference type="Proteomes" id="UP001732700"/>
    </source>
</evidence>
<reference evidence="1" key="2">
    <citation type="submission" date="2025-09" db="UniProtKB">
        <authorList>
            <consortium name="EnsemblPlants"/>
        </authorList>
    </citation>
    <scope>IDENTIFICATION</scope>
</reference>
<protein>
    <submittedName>
        <fullName evidence="1">Uncharacterized protein</fullName>
    </submittedName>
</protein>
<organism evidence="1 2">
    <name type="scientific">Avena sativa</name>
    <name type="common">Oat</name>
    <dbReference type="NCBI Taxonomy" id="4498"/>
    <lineage>
        <taxon>Eukaryota</taxon>
        <taxon>Viridiplantae</taxon>
        <taxon>Streptophyta</taxon>
        <taxon>Embryophyta</taxon>
        <taxon>Tracheophyta</taxon>
        <taxon>Spermatophyta</taxon>
        <taxon>Magnoliopsida</taxon>
        <taxon>Liliopsida</taxon>
        <taxon>Poales</taxon>
        <taxon>Poaceae</taxon>
        <taxon>BOP clade</taxon>
        <taxon>Pooideae</taxon>
        <taxon>Poodae</taxon>
        <taxon>Poeae</taxon>
        <taxon>Poeae Chloroplast Group 1 (Aveneae type)</taxon>
        <taxon>Aveninae</taxon>
        <taxon>Avena</taxon>
    </lineage>
</organism>